<organism evidence="8">
    <name type="scientific">Caldilineaceae bacterium SB0662_bin_9</name>
    <dbReference type="NCBI Taxonomy" id="2605258"/>
    <lineage>
        <taxon>Bacteria</taxon>
        <taxon>Bacillati</taxon>
        <taxon>Chloroflexota</taxon>
        <taxon>Caldilineae</taxon>
        <taxon>Caldilineales</taxon>
        <taxon>Caldilineaceae</taxon>
    </lineage>
</organism>
<dbReference type="EMBL" id="VXPY01000053">
    <property type="protein sequence ID" value="MYD90237.1"/>
    <property type="molecule type" value="Genomic_DNA"/>
</dbReference>
<evidence type="ECO:0008006" key="9">
    <source>
        <dbReference type="Google" id="ProtNLM"/>
    </source>
</evidence>
<comment type="caution">
    <text evidence="8">The sequence shown here is derived from an EMBL/GenBank/DDBJ whole genome shotgun (WGS) entry which is preliminary data.</text>
</comment>
<dbReference type="GO" id="GO:0005886">
    <property type="term" value="C:plasma membrane"/>
    <property type="evidence" value="ECO:0007669"/>
    <property type="project" value="UniProtKB-SubCell"/>
</dbReference>
<dbReference type="AlphaFoldDB" id="A0A6B1DSP9"/>
<evidence type="ECO:0000259" key="7">
    <source>
        <dbReference type="Pfam" id="PF17200"/>
    </source>
</evidence>
<keyword evidence="3" id="KW-0812">Transmembrane</keyword>
<dbReference type="InterPro" id="IPR004010">
    <property type="entry name" value="Double_Cache_2"/>
</dbReference>
<dbReference type="Pfam" id="PF08269">
    <property type="entry name" value="dCache_2"/>
    <property type="match status" value="2"/>
</dbReference>
<reference evidence="8" key="1">
    <citation type="submission" date="2019-09" db="EMBL/GenBank/DDBJ databases">
        <title>Characterisation of the sponge microbiome using genome-centric metagenomics.</title>
        <authorList>
            <person name="Engelberts J.P."/>
            <person name="Robbins S.J."/>
            <person name="De Goeij J.M."/>
            <person name="Aranda M."/>
            <person name="Bell S.C."/>
            <person name="Webster N.S."/>
        </authorList>
    </citation>
    <scope>NUCLEOTIDE SEQUENCE</scope>
    <source>
        <strain evidence="8">SB0662_bin_9</strain>
    </source>
</reference>
<evidence type="ECO:0000256" key="4">
    <source>
        <dbReference type="ARBA" id="ARBA00022989"/>
    </source>
</evidence>
<keyword evidence="5" id="KW-0472">Membrane</keyword>
<dbReference type="InterPro" id="IPR033480">
    <property type="entry name" value="sCache_2"/>
</dbReference>
<accession>A0A6B1DSP9</accession>
<keyword evidence="4" id="KW-1133">Transmembrane helix</keyword>
<feature type="domain" description="Double Cache" evidence="6">
    <location>
        <begin position="259"/>
        <end position="357"/>
    </location>
</feature>
<gene>
    <name evidence="8" type="ORF">F4Y08_07845</name>
</gene>
<dbReference type="Pfam" id="PF17200">
    <property type="entry name" value="sCache_2"/>
    <property type="match status" value="1"/>
</dbReference>
<evidence type="ECO:0000256" key="5">
    <source>
        <dbReference type="ARBA" id="ARBA00023136"/>
    </source>
</evidence>
<dbReference type="Gene3D" id="3.30.450.20">
    <property type="entry name" value="PAS domain"/>
    <property type="match status" value="3"/>
</dbReference>
<evidence type="ECO:0000259" key="6">
    <source>
        <dbReference type="Pfam" id="PF08269"/>
    </source>
</evidence>
<keyword evidence="2" id="KW-1003">Cell membrane</keyword>
<protein>
    <recommendedName>
        <fullName evidence="9">Double Cache domain-containing protein</fullName>
    </recommendedName>
</protein>
<comment type="subcellular location">
    <subcellularLocation>
        <location evidence="1">Cell membrane</location>
        <topology evidence="1">Multi-pass membrane protein</topology>
    </subcellularLocation>
</comment>
<proteinExistence type="predicted"/>
<evidence type="ECO:0000313" key="8">
    <source>
        <dbReference type="EMBL" id="MYD90237.1"/>
    </source>
</evidence>
<feature type="domain" description="Single Cache" evidence="7">
    <location>
        <begin position="398"/>
        <end position="494"/>
    </location>
</feature>
<sequence length="500" mass="54230">MYILPAIPLAAPAGQLSRCTQGMKMTGNQTDRTMVNAIKRLGQSIAAAIALLTLMAVPSLATGRDYDCETVSIGRLGALQTRAALANFVRCAEQHVSDVGWTQAEADFHNDPKWKDGAMYLFALDTDGYLIFSAGGLSAPGDANDSPDRVDEDGKMHRRRMVYTAGTFGSGFVTYRFGNPVTGESSPKVSYVMSVREPHGERSAILGAGFYPTAAPGTCSPNRVRASLVYTRTDVEQFVRCAELELKQRGLVALHDLGSNARWQSGPIYIFLLDRLSLDAVVHPSLEGQYLGGLVDSTGFEFVKEMAAITAHYGDGYTYYEFTNPATGATEPKISYVRNVKIDGFDYILGAGLYVAADKACLDMPVARDVDTRAELELFVSCAADMVATRGTNAFDLLLNHPTWIESSTYIFVVNQQCVSIVYPLEYRADANDCGDVDVDGTLLNQNIKDIANSEEGKGFTSYIWQNPATGDEERKTSYVVGVELDGEIVAVGAGLYGLE</sequence>
<evidence type="ECO:0000256" key="1">
    <source>
        <dbReference type="ARBA" id="ARBA00004651"/>
    </source>
</evidence>
<name>A0A6B1DSP9_9CHLR</name>
<evidence type="ECO:0000256" key="3">
    <source>
        <dbReference type="ARBA" id="ARBA00022692"/>
    </source>
</evidence>
<evidence type="ECO:0000256" key="2">
    <source>
        <dbReference type="ARBA" id="ARBA00022475"/>
    </source>
</evidence>
<feature type="domain" description="Double Cache" evidence="6">
    <location>
        <begin position="113"/>
        <end position="195"/>
    </location>
</feature>